<dbReference type="PROSITE" id="PS51219">
    <property type="entry name" value="DPCK"/>
    <property type="match status" value="1"/>
</dbReference>
<comment type="similarity">
    <text evidence="1">In the N-terminal section; belongs to the CoaE family.</text>
</comment>
<evidence type="ECO:0000313" key="8">
    <source>
        <dbReference type="EMBL" id="GIJ03296.1"/>
    </source>
</evidence>
<dbReference type="EC" id="2.7.1.24" evidence="6 7"/>
<evidence type="ECO:0000256" key="2">
    <source>
        <dbReference type="ARBA" id="ARBA00011058"/>
    </source>
</evidence>
<comment type="pathway">
    <text evidence="6">Cofactor biosynthesis; coenzyme A biosynthesis; CoA from (R)-pantothenate: step 5/5.</text>
</comment>
<dbReference type="Proteomes" id="UP000652013">
    <property type="component" value="Unassembled WGS sequence"/>
</dbReference>
<reference evidence="8" key="1">
    <citation type="submission" date="2021-01" db="EMBL/GenBank/DDBJ databases">
        <title>Whole genome shotgun sequence of Spirilliplanes yamanashiensis NBRC 15828.</title>
        <authorList>
            <person name="Komaki H."/>
            <person name="Tamura T."/>
        </authorList>
    </citation>
    <scope>NUCLEOTIDE SEQUENCE</scope>
    <source>
        <strain evidence="8">NBRC 15828</strain>
    </source>
</reference>
<evidence type="ECO:0000256" key="7">
    <source>
        <dbReference type="NCBIfam" id="TIGR00152"/>
    </source>
</evidence>
<dbReference type="GO" id="GO:0004140">
    <property type="term" value="F:dephospho-CoA kinase activity"/>
    <property type="evidence" value="ECO:0007669"/>
    <property type="project" value="UniProtKB-UniRule"/>
</dbReference>
<gene>
    <name evidence="6 8" type="primary">coaE</name>
    <name evidence="8" type="ORF">Sya03_26480</name>
</gene>
<dbReference type="GO" id="GO:0005737">
    <property type="term" value="C:cytoplasm"/>
    <property type="evidence" value="ECO:0007669"/>
    <property type="project" value="UniProtKB-SubCell"/>
</dbReference>
<evidence type="ECO:0000256" key="1">
    <source>
        <dbReference type="ARBA" id="ARBA00008826"/>
    </source>
</evidence>
<dbReference type="Gene3D" id="3.40.50.300">
    <property type="entry name" value="P-loop containing nucleotide triphosphate hydrolases"/>
    <property type="match status" value="1"/>
</dbReference>
<dbReference type="SUPFAM" id="SSF52540">
    <property type="entry name" value="P-loop containing nucleoside triphosphate hydrolases"/>
    <property type="match status" value="1"/>
</dbReference>
<comment type="subcellular location">
    <subcellularLocation>
        <location evidence="6">Cytoplasm</location>
    </subcellularLocation>
</comment>
<dbReference type="InterPro" id="IPR043519">
    <property type="entry name" value="NT_sf"/>
</dbReference>
<dbReference type="Pfam" id="PF01121">
    <property type="entry name" value="CoaE"/>
    <property type="match status" value="1"/>
</dbReference>
<evidence type="ECO:0000256" key="5">
    <source>
        <dbReference type="ARBA" id="ARBA00022840"/>
    </source>
</evidence>
<organism evidence="8 9">
    <name type="scientific">Spirilliplanes yamanashiensis</name>
    <dbReference type="NCBI Taxonomy" id="42233"/>
    <lineage>
        <taxon>Bacteria</taxon>
        <taxon>Bacillati</taxon>
        <taxon>Actinomycetota</taxon>
        <taxon>Actinomycetes</taxon>
        <taxon>Micromonosporales</taxon>
        <taxon>Micromonosporaceae</taxon>
        <taxon>Spirilliplanes</taxon>
    </lineage>
</organism>
<comment type="similarity">
    <text evidence="6">Belongs to the CoaE family.</text>
</comment>
<comment type="caution">
    <text evidence="8">The sequence shown here is derived from an EMBL/GenBank/DDBJ whole genome shotgun (WGS) entry which is preliminary data.</text>
</comment>
<feature type="binding site" evidence="6">
    <location>
        <begin position="11"/>
        <end position="16"/>
    </location>
    <ligand>
        <name>ATP</name>
        <dbReference type="ChEBI" id="CHEBI:30616"/>
    </ligand>
</feature>
<dbReference type="GO" id="GO:0005524">
    <property type="term" value="F:ATP binding"/>
    <property type="evidence" value="ECO:0007669"/>
    <property type="project" value="UniProtKB-UniRule"/>
</dbReference>
<sequence length="406" mass="41856">MLLVGLTGGIGAGKSVVATRLAELGAVLIDADRLAREVVAPGTEGLARVAAAFGPQVLAADGSLDRPALGARVFGDEAGRRTLEGIVHPLVRARTHELAAAAPADAVVVNDVPLLVEVGLAPTFQLVVVVEADEPTRLDRLVRDRGMTPDAARARIAAQASDAQRAAAADVLLRNDGTLGALLAAVDRLYRDRLVPYEAGVRSGIVSASDGAAVIADPDPAWPAQAARLLGRVGHALRDVPGVDLAHIGSTAVPGLPAKDVIDLQVGVPSLAVADDVAAALGAAGLPRRPGEWADIPRGSVGTGEDRWPKRLHGSADPDRAVNLHVRVTGSPGWRLALLVRDHLRADGAVRDAYGALKRRIAAGAADIDAYADTKEPWFDTEAAAAEQWAARTGWRPSAAACASAG</sequence>
<dbReference type="RefSeq" id="WP_203938583.1">
    <property type="nucleotide sequence ID" value="NZ_BAAAGJ010000005.1"/>
</dbReference>
<dbReference type="AlphaFoldDB" id="A0A8J4DJ13"/>
<protein>
    <recommendedName>
        <fullName evidence="6 7">Dephospho-CoA kinase</fullName>
        <ecNumber evidence="6 7">2.7.1.24</ecNumber>
    </recommendedName>
    <alternativeName>
        <fullName evidence="6">Dephosphocoenzyme A kinase</fullName>
    </alternativeName>
</protein>
<comment type="similarity">
    <text evidence="2">In the C-terminal section; belongs to the UPF0157 (GrpB) family.</text>
</comment>
<evidence type="ECO:0000256" key="6">
    <source>
        <dbReference type="HAMAP-Rule" id="MF_00376"/>
    </source>
</evidence>
<dbReference type="EMBL" id="BOOY01000019">
    <property type="protein sequence ID" value="GIJ03296.1"/>
    <property type="molecule type" value="Genomic_DNA"/>
</dbReference>
<comment type="function">
    <text evidence="6">Catalyzes the phosphorylation of the 3'-hydroxyl group of dephosphocoenzyme A to form coenzyme A.</text>
</comment>
<accession>A0A8J4DJ13</accession>
<evidence type="ECO:0000256" key="4">
    <source>
        <dbReference type="ARBA" id="ARBA00022741"/>
    </source>
</evidence>
<dbReference type="PANTHER" id="PTHR10695:SF46">
    <property type="entry name" value="BIFUNCTIONAL COENZYME A SYNTHASE-RELATED"/>
    <property type="match status" value="1"/>
</dbReference>
<dbReference type="GO" id="GO:0015937">
    <property type="term" value="P:coenzyme A biosynthetic process"/>
    <property type="evidence" value="ECO:0007669"/>
    <property type="project" value="UniProtKB-UniRule"/>
</dbReference>
<dbReference type="CDD" id="cd02022">
    <property type="entry name" value="DPCK"/>
    <property type="match status" value="1"/>
</dbReference>
<keyword evidence="6" id="KW-0173">Coenzyme A biosynthesis</keyword>
<keyword evidence="9" id="KW-1185">Reference proteome</keyword>
<proteinExistence type="inferred from homology"/>
<keyword evidence="4 6" id="KW-0547">Nucleotide-binding</keyword>
<keyword evidence="3 6" id="KW-0963">Cytoplasm</keyword>
<keyword evidence="6 8" id="KW-0418">Kinase</keyword>
<dbReference type="NCBIfam" id="NF002879">
    <property type="entry name" value="PRK03333.1"/>
    <property type="match status" value="1"/>
</dbReference>
<dbReference type="Gene3D" id="3.30.460.10">
    <property type="entry name" value="Beta Polymerase, domain 2"/>
    <property type="match status" value="1"/>
</dbReference>
<dbReference type="InterPro" id="IPR007344">
    <property type="entry name" value="GrpB/CoaE"/>
</dbReference>
<evidence type="ECO:0000256" key="3">
    <source>
        <dbReference type="ARBA" id="ARBA00022490"/>
    </source>
</evidence>
<dbReference type="InterPro" id="IPR001977">
    <property type="entry name" value="Depp_CoAkinase"/>
</dbReference>
<dbReference type="InterPro" id="IPR027417">
    <property type="entry name" value="P-loop_NTPase"/>
</dbReference>
<dbReference type="UniPathway" id="UPA00241">
    <property type="reaction ID" value="UER00356"/>
</dbReference>
<dbReference type="SUPFAM" id="SSF81301">
    <property type="entry name" value="Nucleotidyltransferase"/>
    <property type="match status" value="1"/>
</dbReference>
<name>A0A8J4DJ13_9ACTN</name>
<dbReference type="HAMAP" id="MF_00376">
    <property type="entry name" value="Dephospho_CoA_kinase"/>
    <property type="match status" value="1"/>
</dbReference>
<keyword evidence="5 6" id="KW-0067">ATP-binding</keyword>
<dbReference type="PANTHER" id="PTHR10695">
    <property type="entry name" value="DEPHOSPHO-COA KINASE-RELATED"/>
    <property type="match status" value="1"/>
</dbReference>
<dbReference type="Pfam" id="PF04229">
    <property type="entry name" value="GrpB"/>
    <property type="match status" value="1"/>
</dbReference>
<dbReference type="NCBIfam" id="TIGR00152">
    <property type="entry name" value="dephospho-CoA kinase"/>
    <property type="match status" value="1"/>
</dbReference>
<keyword evidence="6" id="KW-0808">Transferase</keyword>
<comment type="catalytic activity">
    <reaction evidence="6">
        <text>3'-dephospho-CoA + ATP = ADP + CoA + H(+)</text>
        <dbReference type="Rhea" id="RHEA:18245"/>
        <dbReference type="ChEBI" id="CHEBI:15378"/>
        <dbReference type="ChEBI" id="CHEBI:30616"/>
        <dbReference type="ChEBI" id="CHEBI:57287"/>
        <dbReference type="ChEBI" id="CHEBI:57328"/>
        <dbReference type="ChEBI" id="CHEBI:456216"/>
        <dbReference type="EC" id="2.7.1.24"/>
    </reaction>
</comment>
<evidence type="ECO:0000313" key="9">
    <source>
        <dbReference type="Proteomes" id="UP000652013"/>
    </source>
</evidence>